<dbReference type="RefSeq" id="WP_286868115.1">
    <property type="nucleotide sequence ID" value="NZ_JAVLSM010000012.1"/>
</dbReference>
<dbReference type="EMBL" id="JAVRAA010000031">
    <property type="protein sequence ID" value="MDT0340903.1"/>
    <property type="molecule type" value="Genomic_DNA"/>
</dbReference>
<evidence type="ECO:0000313" key="1">
    <source>
        <dbReference type="EMBL" id="MDT0340903.1"/>
    </source>
</evidence>
<organism evidence="1">
    <name type="scientific">Herbaspirillum huttiense subsp. nephrolepidis</name>
    <dbReference type="NCBI Taxonomy" id="3075126"/>
    <lineage>
        <taxon>Bacteria</taxon>
        <taxon>Pseudomonadati</taxon>
        <taxon>Pseudomonadota</taxon>
        <taxon>Betaproteobacteria</taxon>
        <taxon>Burkholderiales</taxon>
        <taxon>Oxalobacteraceae</taxon>
        <taxon>Herbaspirillum</taxon>
    </lineage>
</organism>
<proteinExistence type="predicted"/>
<protein>
    <submittedName>
        <fullName evidence="1">Uncharacterized protein</fullName>
    </submittedName>
</protein>
<reference evidence="1" key="1">
    <citation type="submission" date="2023-02" db="EMBL/GenBank/DDBJ databases">
        <title>Description of Herbaspirillum huttiense subsp. nephrolepsisexaltata and Herbaspirillum huttiense subsp. lycopersicon.</title>
        <authorList>
            <person name="Poudel M."/>
            <person name="Sharma A."/>
            <person name="Goss E."/>
            <person name="Tapia J.H."/>
            <person name="Harmon C.M."/>
            <person name="Jones J.B."/>
        </authorList>
    </citation>
    <scope>NUCLEOTIDE SEQUENCE</scope>
    <source>
        <strain evidence="1">NC40101</strain>
    </source>
</reference>
<gene>
    <name evidence="1" type="ORF">RJN63_29030</name>
</gene>
<dbReference type="AlphaFoldDB" id="A0AAE4K9H2"/>
<name>A0AAE4K9H2_9BURK</name>
<comment type="caution">
    <text evidence="1">The sequence shown here is derived from an EMBL/GenBank/DDBJ whole genome shotgun (WGS) entry which is preliminary data.</text>
</comment>
<accession>A0AAE4K9H2</accession>
<sequence>MLDKAIVRSIIDMFIFLEFSEDSQIDEDVAVSQMEALAAQLHGAPEATRMDLVEMITELAPQYGERSDFVRALPRTIGLE</sequence>